<accession>A0ABV6L6Q5</accession>
<dbReference type="InterPro" id="IPR004360">
    <property type="entry name" value="Glyas_Fos-R_dOase_dom"/>
</dbReference>
<dbReference type="Pfam" id="PF00903">
    <property type="entry name" value="Glyoxalase"/>
    <property type="match status" value="1"/>
</dbReference>
<evidence type="ECO:0000313" key="2">
    <source>
        <dbReference type="EMBL" id="MFC0515151.1"/>
    </source>
</evidence>
<evidence type="ECO:0000259" key="1">
    <source>
        <dbReference type="Pfam" id="PF00903"/>
    </source>
</evidence>
<feature type="domain" description="Glyoxalase/fosfomycin resistance/dioxygenase" evidence="1">
    <location>
        <begin position="2"/>
        <end position="23"/>
    </location>
</feature>
<sequence length="30" mass="3499">MVRDMETSLQYYCEGFGFKLTMDFAIPYAA</sequence>
<keyword evidence="3" id="KW-1185">Reference proteome</keyword>
<gene>
    <name evidence="2" type="ORF">ACFFGT_13110</name>
</gene>
<dbReference type="SUPFAM" id="SSF54593">
    <property type="entry name" value="Glyoxalase/Bleomycin resistance protein/Dihydroxybiphenyl dioxygenase"/>
    <property type="match status" value="1"/>
</dbReference>
<dbReference type="Proteomes" id="UP001589828">
    <property type="component" value="Unassembled WGS sequence"/>
</dbReference>
<evidence type="ECO:0000313" key="3">
    <source>
        <dbReference type="Proteomes" id="UP001589828"/>
    </source>
</evidence>
<comment type="caution">
    <text evidence="2">The sequence shown here is derived from an EMBL/GenBank/DDBJ whole genome shotgun (WGS) entry which is preliminary data.</text>
</comment>
<dbReference type="CDD" id="cd06587">
    <property type="entry name" value="VOC"/>
    <property type="match status" value="1"/>
</dbReference>
<protein>
    <submittedName>
        <fullName evidence="2">VOC family protein</fullName>
    </submittedName>
</protein>
<proteinExistence type="predicted"/>
<name>A0ABV6L6Q5_9SPHI</name>
<reference evidence="2 3" key="1">
    <citation type="submission" date="2024-09" db="EMBL/GenBank/DDBJ databases">
        <authorList>
            <person name="Sun Q."/>
            <person name="Mori K."/>
        </authorList>
    </citation>
    <scope>NUCLEOTIDE SEQUENCE [LARGE SCALE GENOMIC DNA]</scope>
    <source>
        <strain evidence="2 3">NCAIM B.02415</strain>
    </source>
</reference>
<organism evidence="2 3">
    <name type="scientific">Mucilaginibacter angelicae</name>
    <dbReference type="NCBI Taxonomy" id="869718"/>
    <lineage>
        <taxon>Bacteria</taxon>
        <taxon>Pseudomonadati</taxon>
        <taxon>Bacteroidota</taxon>
        <taxon>Sphingobacteriia</taxon>
        <taxon>Sphingobacteriales</taxon>
        <taxon>Sphingobacteriaceae</taxon>
        <taxon>Mucilaginibacter</taxon>
    </lineage>
</organism>
<dbReference type="RefSeq" id="WP_377023742.1">
    <property type="nucleotide sequence ID" value="NZ_JBHLTS010000022.1"/>
</dbReference>
<dbReference type="InterPro" id="IPR029068">
    <property type="entry name" value="Glyas_Bleomycin-R_OHBP_Dase"/>
</dbReference>
<dbReference type="EMBL" id="JBHLTS010000022">
    <property type="protein sequence ID" value="MFC0515151.1"/>
    <property type="molecule type" value="Genomic_DNA"/>
</dbReference>